<proteinExistence type="predicted"/>
<feature type="compositionally biased region" description="Polar residues" evidence="1">
    <location>
        <begin position="602"/>
        <end position="613"/>
    </location>
</feature>
<dbReference type="AlphaFoldDB" id="D6RP57"/>
<dbReference type="RefSeq" id="XP_002910674.1">
    <property type="nucleotide sequence ID" value="XM_002910628.1"/>
</dbReference>
<feature type="compositionally biased region" description="Basic and acidic residues" evidence="1">
    <location>
        <begin position="505"/>
        <end position="520"/>
    </location>
</feature>
<feature type="compositionally biased region" description="Acidic residues" evidence="1">
    <location>
        <begin position="151"/>
        <end position="164"/>
    </location>
</feature>
<evidence type="ECO:0000313" key="3">
    <source>
        <dbReference type="Proteomes" id="UP000001861"/>
    </source>
</evidence>
<feature type="compositionally biased region" description="Low complexity" evidence="1">
    <location>
        <begin position="36"/>
        <end position="64"/>
    </location>
</feature>
<dbReference type="Pfam" id="PF10384">
    <property type="entry name" value="Scm3"/>
    <property type="match status" value="1"/>
</dbReference>
<dbReference type="VEuPathDB" id="FungiDB:CC1G_15005"/>
<dbReference type="InParanoid" id="D6RP57"/>
<feature type="compositionally biased region" description="Pro residues" evidence="1">
    <location>
        <begin position="753"/>
        <end position="768"/>
    </location>
</feature>
<dbReference type="OMA" id="DIQEPEY"/>
<feature type="compositionally biased region" description="Acidic residues" evidence="1">
    <location>
        <begin position="854"/>
        <end position="864"/>
    </location>
</feature>
<feature type="compositionally biased region" description="Pro residues" evidence="1">
    <location>
        <begin position="694"/>
        <end position="703"/>
    </location>
</feature>
<accession>D6RP57</accession>
<gene>
    <name evidence="2" type="ORF">CC1G_15005</name>
</gene>
<dbReference type="EMBL" id="AACS02000008">
    <property type="protein sequence ID" value="EFI27180.1"/>
    <property type="molecule type" value="Genomic_DNA"/>
</dbReference>
<dbReference type="GO" id="GO:0046982">
    <property type="term" value="F:protein heterodimerization activity"/>
    <property type="evidence" value="ECO:0007669"/>
    <property type="project" value="InterPro"/>
</dbReference>
<feature type="region of interest" description="Disordered" evidence="1">
    <location>
        <begin position="751"/>
        <end position="999"/>
    </location>
</feature>
<feature type="compositionally biased region" description="Basic and acidic residues" evidence="1">
    <location>
        <begin position="555"/>
        <end position="569"/>
    </location>
</feature>
<feature type="compositionally biased region" description="Basic and acidic residues" evidence="1">
    <location>
        <begin position="228"/>
        <end position="244"/>
    </location>
</feature>
<feature type="compositionally biased region" description="Polar residues" evidence="1">
    <location>
        <begin position="539"/>
        <end position="548"/>
    </location>
</feature>
<dbReference type="Gene3D" id="1.10.20.10">
    <property type="entry name" value="Histone, subunit A"/>
    <property type="match status" value="1"/>
</dbReference>
<feature type="compositionally biased region" description="Basic and acidic residues" evidence="1">
    <location>
        <begin position="918"/>
        <end position="927"/>
    </location>
</feature>
<feature type="compositionally biased region" description="Basic residues" evidence="1">
    <location>
        <begin position="825"/>
        <end position="836"/>
    </location>
</feature>
<feature type="compositionally biased region" description="Pro residues" evidence="1">
    <location>
        <begin position="1"/>
        <end position="10"/>
    </location>
</feature>
<dbReference type="GO" id="GO:0042393">
    <property type="term" value="F:histone binding"/>
    <property type="evidence" value="ECO:0007669"/>
    <property type="project" value="InterPro"/>
</dbReference>
<feature type="compositionally biased region" description="Low complexity" evidence="1">
    <location>
        <begin position="524"/>
        <end position="536"/>
    </location>
</feature>
<feature type="compositionally biased region" description="Acidic residues" evidence="1">
    <location>
        <begin position="172"/>
        <end position="206"/>
    </location>
</feature>
<organism evidence="2 3">
    <name type="scientific">Coprinopsis cinerea (strain Okayama-7 / 130 / ATCC MYA-4618 / FGSC 9003)</name>
    <name type="common">Inky cap fungus</name>
    <name type="synonym">Hormographiella aspergillata</name>
    <dbReference type="NCBI Taxonomy" id="240176"/>
    <lineage>
        <taxon>Eukaryota</taxon>
        <taxon>Fungi</taxon>
        <taxon>Dikarya</taxon>
        <taxon>Basidiomycota</taxon>
        <taxon>Agaricomycotina</taxon>
        <taxon>Agaricomycetes</taxon>
        <taxon>Agaricomycetidae</taxon>
        <taxon>Agaricales</taxon>
        <taxon>Agaricineae</taxon>
        <taxon>Psathyrellaceae</taxon>
        <taxon>Coprinopsis</taxon>
    </lineage>
</organism>
<evidence type="ECO:0000313" key="2">
    <source>
        <dbReference type="EMBL" id="EFI27180.1"/>
    </source>
</evidence>
<dbReference type="InterPro" id="IPR009072">
    <property type="entry name" value="Histone-fold"/>
</dbReference>
<feature type="region of interest" description="Disordered" evidence="1">
    <location>
        <begin position="1"/>
        <end position="89"/>
    </location>
</feature>
<evidence type="ECO:0000256" key="1">
    <source>
        <dbReference type="SAM" id="MobiDB-lite"/>
    </source>
</evidence>
<dbReference type="HOGENOM" id="CLU_309727_0_0_1"/>
<feature type="region of interest" description="Disordered" evidence="1">
    <location>
        <begin position="286"/>
        <end position="731"/>
    </location>
</feature>
<comment type="caution">
    <text evidence="2">The sequence shown here is derived from an EMBL/GenBank/DDBJ whole genome shotgun (WGS) entry which is preliminary data.</text>
</comment>
<feature type="compositionally biased region" description="Basic and acidic residues" evidence="1">
    <location>
        <begin position="286"/>
        <end position="296"/>
    </location>
</feature>
<feature type="compositionally biased region" description="Polar residues" evidence="1">
    <location>
        <begin position="421"/>
        <end position="461"/>
    </location>
</feature>
<dbReference type="Proteomes" id="UP000001861">
    <property type="component" value="Unassembled WGS sequence"/>
</dbReference>
<dbReference type="GeneID" id="9378634"/>
<dbReference type="GO" id="GO:0005634">
    <property type="term" value="C:nucleus"/>
    <property type="evidence" value="ECO:0007669"/>
    <property type="project" value="InterPro"/>
</dbReference>
<sequence length="999" mass="109145">MSGLMEPPPLKIHQKPPLVTPSASPPPSRPYLPKQPSSAPSATSSSHRSASVSSAQQRSRVSATPKPHQTPAPSTGQTPSPEDIDFQQKRQASALRLLDVWSKLAERYTRRLDEDDIVDIVSGRIVKDNGVLRKSKTVWFGNGEKTHGEESGEDEDEEEEEDGEERAGDDGHQDDDDELDAFADVDDGGDEEEDREGDQEEEEEEVLEIKGKVDPVPPVTPQNPLDAADLKEFLETERLRRDVLGSEPEDDPVDPNALDNDGTDAYGTGGSDIYDVDYADVEVDVETPKQKTEKSTVRRSRGVPPVGESDSEDELNFNLAEEAIPEDIQEPEYLASSTDSDDEIEIVKIVQRPPPKPKASPAFKAPIVKADHQTQLQTPPLSRTSMQPTFSSLADELFSTPPPQEEPSIDAPPETPEIPIASTSFKPAKSTPRTPKAQKSQPKDIPSTSKAQKPICATSSPFPKPKVPGKLVPEVVIERQTPFEGASHHSMNSVERRPGTSPTKGELRRERLREEKREGAPEDSTPTTSASTPKASRGPTASSVNTKFPTVDIPSIDKRPDSMNEDHPVAEPSSRRKRKRSIPPSASPGETLAGPSRFPQHSVASSSKVQLTSYRDPDPNVSEGGSPTRAKDARKSIQQRSPRKRRSKSRPRPSPSEDADDSGSESETLQHPNHFYPYYSQHPPNPTYPYAQPLYPPPPPPGPSQYTRGFTPMPPPNVPQHGRGYTPMPDPHSDYFVSQVASRVVAALWNPGAMPPHFGPPPGQPPFTPSSSHHRMSHHYNYATPPHQHYPYPPYHHPDFSRATAPPDTPSERESSSCRSEGGRKKSIVHRSRSKGRAVSFKPSTDRKRRDASPTDDDDDDDDSVLAHSSPLKGKDAASTSASGMRRSNSTSAIPFHASTSKGKGKARQEDWEDEDVADRARSRSDPSSEEESVEEGPLSSGLRGRSRARERTPQPPSSSRSKTASNSKGVSVAKERKGNVSGGNKKSTKNKSAAMSIS</sequence>
<feature type="compositionally biased region" description="Basic and acidic residues" evidence="1">
    <location>
        <begin position="810"/>
        <end position="824"/>
    </location>
</feature>
<dbReference type="eggNOG" id="ENOG502SCHT">
    <property type="taxonomic scope" value="Eukaryota"/>
</dbReference>
<dbReference type="InterPro" id="IPR018465">
    <property type="entry name" value="Scm3/HJURP"/>
</dbReference>
<reference evidence="2 3" key="1">
    <citation type="journal article" date="2010" name="Proc. Natl. Acad. Sci. U.S.A.">
        <title>Insights into evolution of multicellular fungi from the assembled chromosomes of the mushroom Coprinopsis cinerea (Coprinus cinereus).</title>
        <authorList>
            <person name="Stajich J.E."/>
            <person name="Wilke S.K."/>
            <person name="Ahren D."/>
            <person name="Au C.H."/>
            <person name="Birren B.W."/>
            <person name="Borodovsky M."/>
            <person name="Burns C."/>
            <person name="Canback B."/>
            <person name="Casselton L.A."/>
            <person name="Cheng C.K."/>
            <person name="Deng J."/>
            <person name="Dietrich F.S."/>
            <person name="Fargo D.C."/>
            <person name="Farman M.L."/>
            <person name="Gathman A.C."/>
            <person name="Goldberg J."/>
            <person name="Guigo R."/>
            <person name="Hoegger P.J."/>
            <person name="Hooker J.B."/>
            <person name="Huggins A."/>
            <person name="James T.Y."/>
            <person name="Kamada T."/>
            <person name="Kilaru S."/>
            <person name="Kodira C."/>
            <person name="Kues U."/>
            <person name="Kupfer D."/>
            <person name="Kwan H.S."/>
            <person name="Lomsadze A."/>
            <person name="Li W."/>
            <person name="Lilly W.W."/>
            <person name="Ma L.J."/>
            <person name="Mackey A.J."/>
            <person name="Manning G."/>
            <person name="Martin F."/>
            <person name="Muraguchi H."/>
            <person name="Natvig D.O."/>
            <person name="Palmerini H."/>
            <person name="Ramesh M.A."/>
            <person name="Rehmeyer C.J."/>
            <person name="Roe B.A."/>
            <person name="Shenoy N."/>
            <person name="Stanke M."/>
            <person name="Ter-Hovhannisyan V."/>
            <person name="Tunlid A."/>
            <person name="Velagapudi R."/>
            <person name="Vision T.J."/>
            <person name="Zeng Q."/>
            <person name="Zolan M.E."/>
            <person name="Pukkila P.J."/>
        </authorList>
    </citation>
    <scope>NUCLEOTIDE SEQUENCE [LARGE SCALE GENOMIC DNA]</scope>
    <source>
        <strain evidence="3">Okayama-7 / 130 / ATCC MYA-4618 / FGSC 9003</strain>
    </source>
</reference>
<protein>
    <submittedName>
        <fullName evidence="2">Uncharacterized protein</fullName>
    </submittedName>
</protein>
<dbReference type="KEGG" id="cci:CC1G_15005"/>
<dbReference type="OrthoDB" id="2420608at2759"/>
<keyword evidence="3" id="KW-1185">Reference proteome</keyword>
<feature type="compositionally biased region" description="Basic residues" evidence="1">
    <location>
        <begin position="641"/>
        <end position="651"/>
    </location>
</feature>
<name>D6RP57_COPC7</name>
<feature type="compositionally biased region" description="Polar residues" evidence="1">
    <location>
        <begin position="878"/>
        <end position="902"/>
    </location>
</feature>
<feature type="region of interest" description="Disordered" evidence="1">
    <location>
        <begin position="136"/>
        <end position="271"/>
    </location>
</feature>
<feature type="compositionally biased region" description="Polar residues" evidence="1">
    <location>
        <begin position="71"/>
        <end position="80"/>
    </location>
</feature>
<feature type="compositionally biased region" description="Basic and acidic residues" evidence="1">
    <location>
        <begin position="844"/>
        <end position="853"/>
    </location>
</feature>
<feature type="compositionally biased region" description="Low complexity" evidence="1">
    <location>
        <begin position="958"/>
        <end position="968"/>
    </location>
</feature>
<feature type="compositionally biased region" description="Polar residues" evidence="1">
    <location>
        <begin position="373"/>
        <end position="392"/>
    </location>
</feature>